<evidence type="ECO:0000256" key="1">
    <source>
        <dbReference type="SAM" id="MobiDB-lite"/>
    </source>
</evidence>
<dbReference type="RefSeq" id="XP_028513605.1">
    <property type="nucleotide sequence ID" value="XM_028657804.1"/>
</dbReference>
<accession>A0A913YGR3</accession>
<sequence>MDTLTCAICQKPVTKDSLDAVLIGEKGSEGINRASKERNNIISTKPGQLVHKICRQDFCKPQNIQRALKEAKGESISPQKRRSLTRSSDNLFSFQTDCFYCGTEAFGADDKKSRPRDVFKVTTVETKDKVLKVCSNRSDTWAATVRSRVLQVHDLPAADAVYHKTCSSNFRTGKQIPQAYSNPENSSKKRKTAGRPQNEDKYEAFLATVKYREENDEELLLTISDLQTKMSEYLDENQCAYGFTHMKEKLIDHFGNDVVITEINGLSNVVALKRTADSVLKEFHKSQKNKLSQDDEKKAIIQTAARLIKQEIKNVTTTGASYPQIEDDAEHHVEFLTESLKTFLSIIFAGKNRVKLASIGQSIMQEVRPRALMAPLQIGLAVQLHHNYASRFLIDTLHSLGFCSSYNEVQTFSQNASVDQATDIPSFSREFVQYSADNSDHNIRTLDGKGTFHGMGMVASVTPGTSHSHPVPRRNSIDPAEISAAGHVQMFPPTEPRGPFTLLYKNTVIREVPDPCLNITLLWKMSMLFDCDARSNWSGMMQAAIVGEKHPKKSSVFFLPMIDHNPNDETCIYSTLKFFAEHAQKHGLSCAIVTFDQPLWWKAFNLIQTEPPGGPISNVIVRLGAFHMQMSFLGYIGYLMADSGLKDLLELAYASNAVVHMLSGKAIARAVHGHLLVDAALNTLLIASALGVQIPKFASKEHIITSGADDNDSSEIPGTECDVTLLKEKEDNQVMNIDNETEVASETDNRSGTDVIAEKTNTVLKMGPTFYQKHVSSLKNFLRERFPGKK</sequence>
<dbReference type="AlphaFoldDB" id="A0A913YGR3"/>
<dbReference type="OrthoDB" id="5981017at2759"/>
<dbReference type="Proteomes" id="UP000887567">
    <property type="component" value="Unplaced"/>
</dbReference>
<dbReference type="PANTHER" id="PTHR46704">
    <property type="entry name" value="CXC DOMAIN-CONTAINING PROTEIN-RELATED"/>
    <property type="match status" value="1"/>
</dbReference>
<protein>
    <submittedName>
        <fullName evidence="2">Uncharacterized protein</fullName>
    </submittedName>
</protein>
<dbReference type="OMA" id="HEEMITH"/>
<dbReference type="PANTHER" id="PTHR46704:SF1">
    <property type="entry name" value="TELOMERE LENGTH REGULATION PROTEIN TEL2 HOMOLOG"/>
    <property type="match status" value="1"/>
</dbReference>
<dbReference type="KEGG" id="epa:114574641"/>
<proteinExistence type="predicted"/>
<dbReference type="EnsemblMetazoa" id="XM_028657805.1">
    <property type="protein sequence ID" value="XP_028513606.1"/>
    <property type="gene ID" value="LOC114574641"/>
</dbReference>
<organism evidence="2 3">
    <name type="scientific">Exaiptasia diaphana</name>
    <name type="common">Tropical sea anemone</name>
    <name type="synonym">Aiptasia pulchella</name>
    <dbReference type="NCBI Taxonomy" id="2652724"/>
    <lineage>
        <taxon>Eukaryota</taxon>
        <taxon>Metazoa</taxon>
        <taxon>Cnidaria</taxon>
        <taxon>Anthozoa</taxon>
        <taxon>Hexacorallia</taxon>
        <taxon>Actiniaria</taxon>
        <taxon>Aiptasiidae</taxon>
        <taxon>Exaiptasia</taxon>
    </lineage>
</organism>
<dbReference type="RefSeq" id="XP_028513606.1">
    <property type="nucleotide sequence ID" value="XM_028657805.1"/>
</dbReference>
<name>A0A913YGR3_EXADI</name>
<keyword evidence="3" id="KW-1185">Reference proteome</keyword>
<dbReference type="EnsemblMetazoa" id="XM_028657804.1">
    <property type="protein sequence ID" value="XP_028513605.1"/>
    <property type="gene ID" value="LOC114574641"/>
</dbReference>
<reference evidence="2" key="1">
    <citation type="submission" date="2022-11" db="UniProtKB">
        <authorList>
            <consortium name="EnsemblMetazoa"/>
        </authorList>
    </citation>
    <scope>IDENTIFICATION</scope>
</reference>
<feature type="region of interest" description="Disordered" evidence="1">
    <location>
        <begin position="173"/>
        <end position="197"/>
    </location>
</feature>
<evidence type="ECO:0000313" key="2">
    <source>
        <dbReference type="EnsemblMetazoa" id="XP_028513606.1"/>
    </source>
</evidence>
<dbReference type="GeneID" id="114574641"/>
<evidence type="ECO:0000313" key="3">
    <source>
        <dbReference type="Proteomes" id="UP000887567"/>
    </source>
</evidence>